<evidence type="ECO:0000259" key="4">
    <source>
        <dbReference type="Pfam" id="PF00501"/>
    </source>
</evidence>
<evidence type="ECO:0000256" key="3">
    <source>
        <dbReference type="ARBA" id="ARBA00023098"/>
    </source>
</evidence>
<evidence type="ECO:0000313" key="6">
    <source>
        <dbReference type="Proteomes" id="UP001162891"/>
    </source>
</evidence>
<dbReference type="Pfam" id="PF23562">
    <property type="entry name" value="AMP-binding_C_3"/>
    <property type="match status" value="1"/>
</dbReference>
<dbReference type="Gene3D" id="3.40.50.12780">
    <property type="entry name" value="N-terminal domain of ligase-like"/>
    <property type="match status" value="1"/>
</dbReference>
<organism evidence="5 6">
    <name type="scientific">Anaeromyxobacter oryzae</name>
    <dbReference type="NCBI Taxonomy" id="2918170"/>
    <lineage>
        <taxon>Bacteria</taxon>
        <taxon>Pseudomonadati</taxon>
        <taxon>Myxococcota</taxon>
        <taxon>Myxococcia</taxon>
        <taxon>Myxococcales</taxon>
        <taxon>Cystobacterineae</taxon>
        <taxon>Anaeromyxobacteraceae</taxon>
        <taxon>Anaeromyxobacter</taxon>
    </lineage>
</organism>
<protein>
    <submittedName>
        <fullName evidence="5">AMP-dependent synthetase</fullName>
    </submittedName>
</protein>
<keyword evidence="6" id="KW-1185">Reference proteome</keyword>
<keyword evidence="1" id="KW-0436">Ligase</keyword>
<feature type="domain" description="AMP-dependent synthetase/ligase" evidence="4">
    <location>
        <begin position="14"/>
        <end position="426"/>
    </location>
</feature>
<gene>
    <name evidence="5" type="ORF">AMOR_04950</name>
</gene>
<dbReference type="Proteomes" id="UP001162891">
    <property type="component" value="Chromosome"/>
</dbReference>
<evidence type="ECO:0000313" key="5">
    <source>
        <dbReference type="EMBL" id="BDG01499.1"/>
    </source>
</evidence>
<dbReference type="CDD" id="cd05907">
    <property type="entry name" value="VL_LC_FACS_like"/>
    <property type="match status" value="1"/>
</dbReference>
<reference evidence="6" key="1">
    <citation type="journal article" date="2022" name="Int. J. Syst. Evol. Microbiol.">
        <title>Anaeromyxobacter oryzae sp. nov., Anaeromyxobacter diazotrophicus sp. nov. and Anaeromyxobacter paludicola sp. nov., isolated from paddy soils.</title>
        <authorList>
            <person name="Itoh H."/>
            <person name="Xu Z."/>
            <person name="Mise K."/>
            <person name="Masuda Y."/>
            <person name="Ushijima N."/>
            <person name="Hayakawa C."/>
            <person name="Shiratori Y."/>
            <person name="Senoo K."/>
        </authorList>
    </citation>
    <scope>NUCLEOTIDE SEQUENCE [LARGE SCALE GENOMIC DNA]</scope>
    <source>
        <strain evidence="6">Red232</strain>
    </source>
</reference>
<keyword evidence="2" id="KW-0276">Fatty acid metabolism</keyword>
<dbReference type="SUPFAM" id="SSF56801">
    <property type="entry name" value="Acetyl-CoA synthetase-like"/>
    <property type="match status" value="1"/>
</dbReference>
<dbReference type="EMBL" id="AP025591">
    <property type="protein sequence ID" value="BDG01499.1"/>
    <property type="molecule type" value="Genomic_DNA"/>
</dbReference>
<sequence>MIGEPRSVPALFLERVRESPGEVAYLFPDYGGWTSITWSDLRMDVRAVALGLAALGLGAEERCAILSSSRIEWVIADLGILCAGGATTTIYPSSTEEECAHILADSGARVCFVEDDAQAAKILACRAALPALLQVVVFDGTPTEDGWVISWSVLHAQGRALRATRPRLFEELVETIRPAALATIIYTSGTTGHPKGVELTHACWLSQSAALEATGIVDHPEPLHLFWLPFAHSFGKMMITLQLRIGFPTAIDGRVERLAENLLAIRPTIVCGVPRVFEKIRAAVLQRAREGGVLRRALARWALEVGAAGVRLDREGRSPGLVARARRALADWLVLRKVRARFGGRLRFFFSGSAPLALEVEEFFSSVGVQILEGYGLTETSAATHVNLPSRARAGTVGPALPGIEVRLAPDSEVLLRGPWVMRGYHGMPEASRDALDGEGWLHTGDIGRIDADGHLSICDRKKDLIKTAGGKYVAPQEIEGTLKALCPHLSQVLAHGDRRPYVTALVTLDPVLLRAWAAARGLSALAPEELARHSDVKVLIQDAVDRMNLKLPRFATVKRFAIVPAEFSEAAGEVTPSLKLKRKVIEARHQAVLDALYEDPGGAISGRRSASVAASPS</sequence>
<dbReference type="PROSITE" id="PS00455">
    <property type="entry name" value="AMP_BINDING"/>
    <property type="match status" value="1"/>
</dbReference>
<dbReference type="PANTHER" id="PTHR43272:SF32">
    <property type="entry name" value="AMP-DEPENDENT SYNTHETASE_LIGASE DOMAIN-CONTAINING PROTEIN"/>
    <property type="match status" value="1"/>
</dbReference>
<proteinExistence type="predicted"/>
<evidence type="ECO:0000256" key="1">
    <source>
        <dbReference type="ARBA" id="ARBA00022598"/>
    </source>
</evidence>
<dbReference type="Pfam" id="PF00501">
    <property type="entry name" value="AMP-binding"/>
    <property type="match status" value="1"/>
</dbReference>
<dbReference type="InterPro" id="IPR042099">
    <property type="entry name" value="ANL_N_sf"/>
</dbReference>
<dbReference type="InterPro" id="IPR020845">
    <property type="entry name" value="AMP-binding_CS"/>
</dbReference>
<accession>A0ABM7WPU9</accession>
<name>A0ABM7WPU9_9BACT</name>
<evidence type="ECO:0000256" key="2">
    <source>
        <dbReference type="ARBA" id="ARBA00022832"/>
    </source>
</evidence>
<keyword evidence="3" id="KW-0443">Lipid metabolism</keyword>
<dbReference type="RefSeq" id="WP_248358086.1">
    <property type="nucleotide sequence ID" value="NZ_AP025591.1"/>
</dbReference>
<dbReference type="InterPro" id="IPR000873">
    <property type="entry name" value="AMP-dep_synth/lig_dom"/>
</dbReference>
<dbReference type="PANTHER" id="PTHR43272">
    <property type="entry name" value="LONG-CHAIN-FATTY-ACID--COA LIGASE"/>
    <property type="match status" value="1"/>
</dbReference>